<dbReference type="InterPro" id="IPR043129">
    <property type="entry name" value="ATPase_NBD"/>
</dbReference>
<dbReference type="Pfam" id="PF02541">
    <property type="entry name" value="Ppx-GppA"/>
    <property type="match status" value="1"/>
</dbReference>
<dbReference type="InParanoid" id="A0A1Q5PYL4"/>
<evidence type="ECO:0000313" key="3">
    <source>
        <dbReference type="Proteomes" id="UP000185612"/>
    </source>
</evidence>
<dbReference type="GO" id="GO:0016462">
    <property type="term" value="F:pyrophosphatase activity"/>
    <property type="evidence" value="ECO:0007669"/>
    <property type="project" value="TreeGrafter"/>
</dbReference>
<dbReference type="Proteomes" id="UP000185612">
    <property type="component" value="Unassembled WGS sequence"/>
</dbReference>
<dbReference type="SUPFAM" id="SSF53067">
    <property type="entry name" value="Actin-like ATPase domain"/>
    <property type="match status" value="2"/>
</dbReference>
<accession>A0A1Q5PYL4</accession>
<reference evidence="3" key="1">
    <citation type="submission" date="2016-12" db="EMBL/GenBank/DDBJ databases">
        <authorList>
            <person name="Meng X."/>
        </authorList>
    </citation>
    <scope>NUCLEOTIDE SEQUENCE [LARGE SCALE GENOMIC DNA]</scope>
    <source>
        <strain evidence="3">DSM 20732</strain>
    </source>
</reference>
<dbReference type="InterPro" id="IPR003695">
    <property type="entry name" value="Ppx_GppA_N"/>
</dbReference>
<dbReference type="RefSeq" id="WP_073822420.1">
    <property type="nucleotide sequence ID" value="NZ_MQVS01000001.1"/>
</dbReference>
<dbReference type="FunCoup" id="A0A1Q5PYL4">
    <property type="interactions" value="2"/>
</dbReference>
<proteinExistence type="predicted"/>
<name>A0A1Q5PYL4_9ACTO</name>
<dbReference type="Gene3D" id="3.30.420.150">
    <property type="entry name" value="Exopolyphosphatase. Domain 2"/>
    <property type="match status" value="1"/>
</dbReference>
<organism evidence="2 3">
    <name type="scientific">Buchananella hordeovulneris</name>
    <dbReference type="NCBI Taxonomy" id="52770"/>
    <lineage>
        <taxon>Bacteria</taxon>
        <taxon>Bacillati</taxon>
        <taxon>Actinomycetota</taxon>
        <taxon>Actinomycetes</taxon>
        <taxon>Actinomycetales</taxon>
        <taxon>Actinomycetaceae</taxon>
        <taxon>Buchananella</taxon>
    </lineage>
</organism>
<keyword evidence="3" id="KW-1185">Reference proteome</keyword>
<feature type="domain" description="Ppx/GppA phosphatase N-terminal" evidence="1">
    <location>
        <begin position="22"/>
        <end position="288"/>
    </location>
</feature>
<dbReference type="AlphaFoldDB" id="A0A1Q5PYL4"/>
<evidence type="ECO:0000313" key="2">
    <source>
        <dbReference type="EMBL" id="OKL52713.1"/>
    </source>
</evidence>
<dbReference type="STRING" id="52770.BSZ40_00990"/>
<dbReference type="InterPro" id="IPR050273">
    <property type="entry name" value="GppA/Ppx_hydrolase"/>
</dbReference>
<comment type="caution">
    <text evidence="2">The sequence shown here is derived from an EMBL/GenBank/DDBJ whole genome shotgun (WGS) entry which is preliminary data.</text>
</comment>
<dbReference type="Gene3D" id="3.30.420.40">
    <property type="match status" value="1"/>
</dbReference>
<dbReference type="PANTHER" id="PTHR30005">
    <property type="entry name" value="EXOPOLYPHOSPHATASE"/>
    <property type="match status" value="1"/>
</dbReference>
<dbReference type="PANTHER" id="PTHR30005:SF13">
    <property type="entry name" value="EXOPOLYPHOSPHATASE 2"/>
    <property type="match status" value="1"/>
</dbReference>
<evidence type="ECO:0000259" key="1">
    <source>
        <dbReference type="Pfam" id="PF02541"/>
    </source>
</evidence>
<protein>
    <submittedName>
        <fullName evidence="2">Exopolyphosphatase</fullName>
    </submittedName>
</protein>
<sequence>MKRVAVIDCGTNSIRLLIGDLTPHGLVDIERQMRVVRLGHGVDATGRLDPQALARTIAATRDYAELAARHGASARRFVATSATRDADNRDLFVQAVTDVWGTAPEVISGQEEAELSYRGATAGLADGGQTTVVDIGGGSTELVRGRGRVEAARSLDVGCVRLTERHLAASLDAAGRPSAAALAAARADVRALLAPAVADLALARTQTLIGLAGTITTVTAHALGLPAYDPGAIHGARLPVAQALAACAKLIEATRADKEAMGFMHPGRVDVIAAGCVVWSEVITAVAEAVAATGQELTHVRTSEHDILDGIALSLA</sequence>
<gene>
    <name evidence="2" type="ORF">BSZ40_00990</name>
</gene>
<dbReference type="EMBL" id="MQVS01000001">
    <property type="protein sequence ID" value="OKL52713.1"/>
    <property type="molecule type" value="Genomic_DNA"/>
</dbReference>